<keyword evidence="4" id="KW-1185">Reference proteome</keyword>
<keyword evidence="3" id="KW-0378">Hydrolase</keyword>
<name>A0ABV8Q2X3_9MICO</name>
<dbReference type="GO" id="GO:0016787">
    <property type="term" value="F:hydrolase activity"/>
    <property type="evidence" value="ECO:0007669"/>
    <property type="project" value="UniProtKB-KW"/>
</dbReference>
<dbReference type="CDD" id="cd12797">
    <property type="entry name" value="M23_peptidase"/>
    <property type="match status" value="1"/>
</dbReference>
<reference evidence="4" key="1">
    <citation type="journal article" date="2019" name="Int. J. Syst. Evol. Microbiol.">
        <title>The Global Catalogue of Microorganisms (GCM) 10K type strain sequencing project: providing services to taxonomists for standard genome sequencing and annotation.</title>
        <authorList>
            <consortium name="The Broad Institute Genomics Platform"/>
            <consortium name="The Broad Institute Genome Sequencing Center for Infectious Disease"/>
            <person name="Wu L."/>
            <person name="Ma J."/>
        </authorList>
    </citation>
    <scope>NUCLEOTIDE SEQUENCE [LARGE SCALE GENOMIC DNA]</scope>
    <source>
        <strain evidence="4">CGMCC 1.10363</strain>
    </source>
</reference>
<evidence type="ECO:0000313" key="4">
    <source>
        <dbReference type="Proteomes" id="UP001595900"/>
    </source>
</evidence>
<dbReference type="RefSeq" id="WP_390227703.1">
    <property type="nucleotide sequence ID" value="NZ_JBHSCN010000003.1"/>
</dbReference>
<dbReference type="SUPFAM" id="SSF51261">
    <property type="entry name" value="Duplicated hybrid motif"/>
    <property type="match status" value="1"/>
</dbReference>
<organism evidence="3 4">
    <name type="scientific">Gryllotalpicola reticulitermitis</name>
    <dbReference type="NCBI Taxonomy" id="1184153"/>
    <lineage>
        <taxon>Bacteria</taxon>
        <taxon>Bacillati</taxon>
        <taxon>Actinomycetota</taxon>
        <taxon>Actinomycetes</taxon>
        <taxon>Micrococcales</taxon>
        <taxon>Microbacteriaceae</taxon>
        <taxon>Gryllotalpicola</taxon>
    </lineage>
</organism>
<feature type="chain" id="PRO_5045377306" evidence="1">
    <location>
        <begin position="26"/>
        <end position="174"/>
    </location>
</feature>
<protein>
    <submittedName>
        <fullName evidence="3">M23 family metallopeptidase</fullName>
        <ecNumber evidence="3">3.4.24.-</ecNumber>
    </submittedName>
</protein>
<proteinExistence type="predicted"/>
<dbReference type="EMBL" id="JBHSCN010000003">
    <property type="protein sequence ID" value="MFC4242782.1"/>
    <property type="molecule type" value="Genomic_DNA"/>
</dbReference>
<dbReference type="InterPro" id="IPR011055">
    <property type="entry name" value="Dup_hybrid_motif"/>
</dbReference>
<sequence>MFTKWLRIAMLLAIVVGAWTLPQGARVAAAAPAPDAPAPSPRWAWPVVPPQVSASFLAPATAYSAGHRGIDLVAMSGDAVHAPAAGEITVAQLVVDRPVVTIRVDDDVLVSMEPVSVTAPLGATVARGQQIGVVAGGGHCDAGCVHLGVRVRGEYISPLLFLAAVPPAVLLPAR</sequence>
<comment type="caution">
    <text evidence="3">The sequence shown here is derived from an EMBL/GenBank/DDBJ whole genome shotgun (WGS) entry which is preliminary data.</text>
</comment>
<gene>
    <name evidence="3" type="ORF">ACFOYW_05295</name>
</gene>
<dbReference type="Gene3D" id="2.70.70.10">
    <property type="entry name" value="Glucose Permease (Domain IIA)"/>
    <property type="match status" value="1"/>
</dbReference>
<accession>A0ABV8Q2X3</accession>
<dbReference type="Proteomes" id="UP001595900">
    <property type="component" value="Unassembled WGS sequence"/>
</dbReference>
<dbReference type="EC" id="3.4.24.-" evidence="3"/>
<evidence type="ECO:0000259" key="2">
    <source>
        <dbReference type="Pfam" id="PF01551"/>
    </source>
</evidence>
<evidence type="ECO:0000313" key="3">
    <source>
        <dbReference type="EMBL" id="MFC4242782.1"/>
    </source>
</evidence>
<feature type="signal peptide" evidence="1">
    <location>
        <begin position="1"/>
        <end position="25"/>
    </location>
</feature>
<keyword evidence="1" id="KW-0732">Signal</keyword>
<dbReference type="InterPro" id="IPR016047">
    <property type="entry name" value="M23ase_b-sheet_dom"/>
</dbReference>
<dbReference type="Pfam" id="PF01551">
    <property type="entry name" value="Peptidase_M23"/>
    <property type="match status" value="1"/>
</dbReference>
<evidence type="ECO:0000256" key="1">
    <source>
        <dbReference type="SAM" id="SignalP"/>
    </source>
</evidence>
<feature type="domain" description="M23ase beta-sheet core" evidence="2">
    <location>
        <begin position="66"/>
        <end position="158"/>
    </location>
</feature>